<dbReference type="PRINTS" id="PR00834">
    <property type="entry name" value="PROTEASES2C"/>
</dbReference>
<sequence length="330" mass="36154">MQRISHSRLMMVAAVVVGTIIGTDVPAARCDVIELKSGQKLQGEVLKDAGEQLILDLGVDIVRVPKSRIKTHTSDDKPKEAAPQAVEENDLYSSAKLPVRSVKDLTQQFGEAVVLITTPGGLGSGFILNDRGYCVTNYHVVEQETRIAATVFHRSGEGEFERRQINDVKIVALNPFLDLALLQIPVQKDLKFKHVFIAEDDELRGGDPVFAIGNPLGLERSVSQGIVSNRNRNFQGLVFIQTTTEINPGNSGGPLFNMRGEVVGVTNMKLLFGEGLGFAIPVAYLKQFLNNREAFAFNKNNPNTGYRYLDAPRRKTAGGPKRKKSSTPTP</sequence>
<dbReference type="RefSeq" id="WP_231962582.1">
    <property type="nucleotide sequence ID" value="NZ_CP036276.1"/>
</dbReference>
<dbReference type="Gene3D" id="2.40.10.120">
    <property type="match status" value="1"/>
</dbReference>
<feature type="compositionally biased region" description="Basic residues" evidence="1">
    <location>
        <begin position="314"/>
        <end position="330"/>
    </location>
</feature>
<dbReference type="SUPFAM" id="SSF50494">
    <property type="entry name" value="Trypsin-like serine proteases"/>
    <property type="match status" value="1"/>
</dbReference>
<dbReference type="PANTHER" id="PTHR22939:SF129">
    <property type="entry name" value="SERINE PROTEASE HTRA2, MITOCHONDRIAL"/>
    <property type="match status" value="1"/>
</dbReference>
<reference evidence="2 3" key="1">
    <citation type="submission" date="2019-02" db="EMBL/GenBank/DDBJ databases">
        <title>Deep-cultivation of Planctomycetes and their phenomic and genomic characterization uncovers novel biology.</title>
        <authorList>
            <person name="Wiegand S."/>
            <person name="Jogler M."/>
            <person name="Boedeker C."/>
            <person name="Pinto D."/>
            <person name="Vollmers J."/>
            <person name="Rivas-Marin E."/>
            <person name="Kohn T."/>
            <person name="Peeters S.H."/>
            <person name="Heuer A."/>
            <person name="Rast P."/>
            <person name="Oberbeckmann S."/>
            <person name="Bunk B."/>
            <person name="Jeske O."/>
            <person name="Meyerdierks A."/>
            <person name="Storesund J.E."/>
            <person name="Kallscheuer N."/>
            <person name="Luecker S."/>
            <person name="Lage O.M."/>
            <person name="Pohl T."/>
            <person name="Merkel B.J."/>
            <person name="Hornburger P."/>
            <person name="Mueller R.-W."/>
            <person name="Bruemmer F."/>
            <person name="Labrenz M."/>
            <person name="Spormann A.M."/>
            <person name="Op den Camp H."/>
            <person name="Overmann J."/>
            <person name="Amann R."/>
            <person name="Jetten M.S.M."/>
            <person name="Mascher T."/>
            <person name="Medema M.H."/>
            <person name="Devos D.P."/>
            <person name="Kaster A.-K."/>
            <person name="Ovreas L."/>
            <person name="Rohde M."/>
            <person name="Galperin M.Y."/>
            <person name="Jogler C."/>
        </authorList>
    </citation>
    <scope>NUCLEOTIDE SEQUENCE [LARGE SCALE GENOMIC DNA]</scope>
    <source>
        <strain evidence="2 3">Mal52</strain>
    </source>
</reference>
<name>A0A517ZMA6_9PLAN</name>
<dbReference type="GO" id="GO:0004252">
    <property type="term" value="F:serine-type endopeptidase activity"/>
    <property type="evidence" value="ECO:0007669"/>
    <property type="project" value="InterPro"/>
</dbReference>
<organism evidence="2 3">
    <name type="scientific">Symmachiella dynata</name>
    <dbReference type="NCBI Taxonomy" id="2527995"/>
    <lineage>
        <taxon>Bacteria</taxon>
        <taxon>Pseudomonadati</taxon>
        <taxon>Planctomycetota</taxon>
        <taxon>Planctomycetia</taxon>
        <taxon>Planctomycetales</taxon>
        <taxon>Planctomycetaceae</taxon>
        <taxon>Symmachiella</taxon>
    </lineage>
</organism>
<feature type="region of interest" description="Disordered" evidence="1">
    <location>
        <begin position="306"/>
        <end position="330"/>
    </location>
</feature>
<evidence type="ECO:0000313" key="2">
    <source>
        <dbReference type="EMBL" id="QDU43601.1"/>
    </source>
</evidence>
<accession>A0A517ZMA6</accession>
<dbReference type="KEGG" id="sdyn:Mal52_20770"/>
<dbReference type="EMBL" id="CP036276">
    <property type="protein sequence ID" value="QDU43601.1"/>
    <property type="molecule type" value="Genomic_DNA"/>
</dbReference>
<dbReference type="EC" id="3.4.21.107" evidence="2"/>
<dbReference type="InterPro" id="IPR001940">
    <property type="entry name" value="Peptidase_S1C"/>
</dbReference>
<dbReference type="Proteomes" id="UP000319383">
    <property type="component" value="Chromosome"/>
</dbReference>
<keyword evidence="2" id="KW-0378">Hydrolase</keyword>
<dbReference type="InterPro" id="IPR009003">
    <property type="entry name" value="Peptidase_S1_PA"/>
</dbReference>
<dbReference type="Pfam" id="PF13365">
    <property type="entry name" value="Trypsin_2"/>
    <property type="match status" value="1"/>
</dbReference>
<keyword evidence="2" id="KW-0645">Protease</keyword>
<keyword evidence="3" id="KW-1185">Reference proteome</keyword>
<gene>
    <name evidence="2" type="primary">degQ_2</name>
    <name evidence="2" type="ORF">Mal52_20770</name>
</gene>
<dbReference type="PANTHER" id="PTHR22939">
    <property type="entry name" value="SERINE PROTEASE FAMILY S1C HTRA-RELATED"/>
    <property type="match status" value="1"/>
</dbReference>
<proteinExistence type="predicted"/>
<dbReference type="GO" id="GO:0006508">
    <property type="term" value="P:proteolysis"/>
    <property type="evidence" value="ECO:0007669"/>
    <property type="project" value="UniProtKB-KW"/>
</dbReference>
<dbReference type="AlphaFoldDB" id="A0A517ZMA6"/>
<protein>
    <submittedName>
        <fullName evidence="2">Periplasmic pH-dependent serine endoprotease DegQ</fullName>
        <ecNumber evidence="2">3.4.21.107</ecNumber>
    </submittedName>
</protein>
<evidence type="ECO:0000256" key="1">
    <source>
        <dbReference type="SAM" id="MobiDB-lite"/>
    </source>
</evidence>
<evidence type="ECO:0000313" key="3">
    <source>
        <dbReference type="Proteomes" id="UP000319383"/>
    </source>
</evidence>